<evidence type="ECO:0000256" key="1">
    <source>
        <dbReference type="ARBA" id="ARBA00022723"/>
    </source>
</evidence>
<dbReference type="EMBL" id="ACXX02000003">
    <property type="protein sequence ID" value="EGD48537.1"/>
    <property type="molecule type" value="Genomic_DNA"/>
</dbReference>
<evidence type="ECO:0000259" key="3">
    <source>
        <dbReference type="PROSITE" id="PS51677"/>
    </source>
</evidence>
<evidence type="ECO:0000256" key="2">
    <source>
        <dbReference type="ARBA" id="ARBA00022801"/>
    </source>
</evidence>
<dbReference type="OrthoDB" id="9812065at2"/>
<dbReference type="RefSeq" id="WP_004617637.1">
    <property type="nucleotide sequence ID" value="NZ_ACXX02000003.1"/>
</dbReference>
<dbReference type="InterPro" id="IPR011330">
    <property type="entry name" value="Glyco_hydro/deAcase_b/a-brl"/>
</dbReference>
<reference evidence="4" key="2">
    <citation type="submission" date="2011-01" db="EMBL/GenBank/DDBJ databases">
        <title>The Non-contiguous Finished genome of Clostridium papyrosolvens.</title>
        <authorList>
            <person name="Lucas S."/>
            <person name="Copeland A."/>
            <person name="Lapidus A."/>
            <person name="Cheng J.-F."/>
            <person name="Goodwin L."/>
            <person name="Pitluck S."/>
            <person name="Misra M."/>
            <person name="Chertkov O."/>
            <person name="Detter J.C."/>
            <person name="Han C."/>
            <person name="Tapia R."/>
            <person name="Land M."/>
            <person name="Hauser L."/>
            <person name="Kyrpides N."/>
            <person name="Ivanova N."/>
            <person name="Pagani I."/>
            <person name="Mouttaki H."/>
            <person name="He Z."/>
            <person name="Zhou J."/>
            <person name="Hemme C.L."/>
            <person name="Woyke T."/>
        </authorList>
    </citation>
    <scope>NUCLEOTIDE SEQUENCE [LARGE SCALE GENOMIC DNA]</scope>
    <source>
        <strain evidence="4">DSM 2782</strain>
    </source>
</reference>
<dbReference type="GO" id="GO:0046872">
    <property type="term" value="F:metal ion binding"/>
    <property type="evidence" value="ECO:0007669"/>
    <property type="project" value="UniProtKB-KW"/>
</dbReference>
<dbReference type="SUPFAM" id="SSF88713">
    <property type="entry name" value="Glycoside hydrolase/deacetylase"/>
    <property type="match status" value="1"/>
</dbReference>
<name>F1TAJ4_9FIRM</name>
<dbReference type="GO" id="GO:0005975">
    <property type="term" value="P:carbohydrate metabolic process"/>
    <property type="evidence" value="ECO:0007669"/>
    <property type="project" value="InterPro"/>
</dbReference>
<dbReference type="PANTHER" id="PTHR10587:SF133">
    <property type="entry name" value="CHITIN DEACETYLASE 1-RELATED"/>
    <property type="match status" value="1"/>
</dbReference>
<organism evidence="4 5">
    <name type="scientific">Ruminiclostridium papyrosolvens DSM 2782</name>
    <dbReference type="NCBI Taxonomy" id="588581"/>
    <lineage>
        <taxon>Bacteria</taxon>
        <taxon>Bacillati</taxon>
        <taxon>Bacillota</taxon>
        <taxon>Clostridia</taxon>
        <taxon>Eubacteriales</taxon>
        <taxon>Oscillospiraceae</taxon>
        <taxon>Ruminiclostridium</taxon>
    </lineage>
</organism>
<dbReference type="PANTHER" id="PTHR10587">
    <property type="entry name" value="GLYCOSYL TRANSFERASE-RELATED"/>
    <property type="match status" value="1"/>
</dbReference>
<dbReference type="Proteomes" id="UP000003860">
    <property type="component" value="Unassembled WGS sequence"/>
</dbReference>
<dbReference type="Pfam" id="PF01522">
    <property type="entry name" value="Polysacc_deac_1"/>
    <property type="match status" value="1"/>
</dbReference>
<accession>F1TAJ4</accession>
<proteinExistence type="predicted"/>
<keyword evidence="2" id="KW-0378">Hydrolase</keyword>
<sequence length="223" mass="25998">MNKSAYLTIDDCPTKDFRAKMDYLSSKKIPAVLFCIGKGLEKYSDEVIYAIKNGFIIGNHSYSHPHFSDIDFEQSEKEIEKTDNIIDKLYYSAGVARPVKLFRFPYGDKGNDETKSQVQNLLRNIGYKQPSNFAFINNMQEHSADDTDCYWTFDTAEWAIYDERCMYGIDCSEKVILRMRQNLFNEKNIILFHDHEETTNIFEEIIEEYISLGIKFSLPPLNV</sequence>
<keyword evidence="5" id="KW-1185">Reference proteome</keyword>
<dbReference type="InterPro" id="IPR002509">
    <property type="entry name" value="NODB_dom"/>
</dbReference>
<evidence type="ECO:0000313" key="4">
    <source>
        <dbReference type="EMBL" id="EGD48537.1"/>
    </source>
</evidence>
<dbReference type="AlphaFoldDB" id="F1TAJ4"/>
<dbReference type="GO" id="GO:0016020">
    <property type="term" value="C:membrane"/>
    <property type="evidence" value="ECO:0007669"/>
    <property type="project" value="TreeGrafter"/>
</dbReference>
<reference evidence="4" key="1">
    <citation type="submission" date="2009-07" db="EMBL/GenBank/DDBJ databases">
        <authorList>
            <consortium name="US DOE Joint Genome Institute (JGI-PGF)"/>
            <person name="Lucas S."/>
            <person name="Copeland A."/>
            <person name="Lapidus A."/>
            <person name="Glavina del Rio T."/>
            <person name="Tice H."/>
            <person name="Bruce D."/>
            <person name="Goodwin L."/>
            <person name="Pitluck S."/>
            <person name="Larimer F."/>
            <person name="Land M.L."/>
            <person name="Mouttaki H."/>
            <person name="He Z."/>
            <person name="Zhou J."/>
            <person name="Hemme C.L."/>
        </authorList>
    </citation>
    <scope>NUCLEOTIDE SEQUENCE</scope>
    <source>
        <strain evidence="4">DSM 2782</strain>
    </source>
</reference>
<dbReference type="eggNOG" id="COG0726">
    <property type="taxonomic scope" value="Bacteria"/>
</dbReference>
<comment type="caution">
    <text evidence="4">The sequence shown here is derived from an EMBL/GenBank/DDBJ whole genome shotgun (WGS) entry which is preliminary data.</text>
</comment>
<dbReference type="Gene3D" id="3.20.20.370">
    <property type="entry name" value="Glycoside hydrolase/deacetylase"/>
    <property type="match status" value="1"/>
</dbReference>
<dbReference type="GO" id="GO:0016810">
    <property type="term" value="F:hydrolase activity, acting on carbon-nitrogen (but not peptide) bonds"/>
    <property type="evidence" value="ECO:0007669"/>
    <property type="project" value="InterPro"/>
</dbReference>
<feature type="domain" description="NodB homology" evidence="3">
    <location>
        <begin position="3"/>
        <end position="217"/>
    </location>
</feature>
<protein>
    <submittedName>
        <fullName evidence="4">Polysaccharide deacetylase</fullName>
    </submittedName>
</protein>
<dbReference type="CDD" id="cd10917">
    <property type="entry name" value="CE4_NodB_like_6s_7s"/>
    <property type="match status" value="1"/>
</dbReference>
<dbReference type="STRING" id="588581.Cpap_2959"/>
<gene>
    <name evidence="4" type="ORF">Cpap_2959</name>
</gene>
<keyword evidence="1" id="KW-0479">Metal-binding</keyword>
<dbReference type="InterPro" id="IPR050248">
    <property type="entry name" value="Polysacc_deacetylase_ArnD"/>
</dbReference>
<dbReference type="PROSITE" id="PS51677">
    <property type="entry name" value="NODB"/>
    <property type="match status" value="1"/>
</dbReference>
<evidence type="ECO:0000313" key="5">
    <source>
        <dbReference type="Proteomes" id="UP000003860"/>
    </source>
</evidence>